<evidence type="ECO:0000256" key="3">
    <source>
        <dbReference type="ARBA" id="ARBA00022692"/>
    </source>
</evidence>
<feature type="transmembrane region" description="Helical" evidence="7">
    <location>
        <begin position="98"/>
        <end position="118"/>
    </location>
</feature>
<gene>
    <name evidence="9" type="ORF">GCM10022214_39050</name>
</gene>
<feature type="transmembrane region" description="Helical" evidence="7">
    <location>
        <begin position="130"/>
        <end position="151"/>
    </location>
</feature>
<dbReference type="Proteomes" id="UP001500683">
    <property type="component" value="Unassembled WGS sequence"/>
</dbReference>
<feature type="region of interest" description="Disordered" evidence="6">
    <location>
        <begin position="263"/>
        <end position="285"/>
    </location>
</feature>
<evidence type="ECO:0000256" key="4">
    <source>
        <dbReference type="ARBA" id="ARBA00022989"/>
    </source>
</evidence>
<dbReference type="InterPro" id="IPR010432">
    <property type="entry name" value="RDD"/>
</dbReference>
<evidence type="ECO:0000256" key="5">
    <source>
        <dbReference type="ARBA" id="ARBA00023136"/>
    </source>
</evidence>
<comment type="subcellular location">
    <subcellularLocation>
        <location evidence="1">Cell membrane</location>
        <topology evidence="1">Multi-pass membrane protein</topology>
    </subcellularLocation>
</comment>
<evidence type="ECO:0000256" key="1">
    <source>
        <dbReference type="ARBA" id="ARBA00004651"/>
    </source>
</evidence>
<reference evidence="10" key="1">
    <citation type="journal article" date="2019" name="Int. J. Syst. Evol. Microbiol.">
        <title>The Global Catalogue of Microorganisms (GCM) 10K type strain sequencing project: providing services to taxonomists for standard genome sequencing and annotation.</title>
        <authorList>
            <consortium name="The Broad Institute Genomics Platform"/>
            <consortium name="The Broad Institute Genome Sequencing Center for Infectious Disease"/>
            <person name="Wu L."/>
            <person name="Ma J."/>
        </authorList>
    </citation>
    <scope>NUCLEOTIDE SEQUENCE [LARGE SCALE GENOMIC DNA]</scope>
    <source>
        <strain evidence="10">JCM 16702</strain>
    </source>
</reference>
<comment type="caution">
    <text evidence="9">The sequence shown here is derived from an EMBL/GenBank/DDBJ whole genome shotgun (WGS) entry which is preliminary data.</text>
</comment>
<keyword evidence="5 7" id="KW-0472">Membrane</keyword>
<proteinExistence type="predicted"/>
<evidence type="ECO:0000313" key="9">
    <source>
        <dbReference type="EMBL" id="GAA4077506.1"/>
    </source>
</evidence>
<dbReference type="RefSeq" id="WP_344949165.1">
    <property type="nucleotide sequence ID" value="NZ_BAAAZG010000025.1"/>
</dbReference>
<feature type="transmembrane region" description="Helical" evidence="7">
    <location>
        <begin position="187"/>
        <end position="209"/>
    </location>
</feature>
<feature type="compositionally biased region" description="Low complexity" evidence="6">
    <location>
        <begin position="22"/>
        <end position="68"/>
    </location>
</feature>
<feature type="compositionally biased region" description="Pro residues" evidence="6">
    <location>
        <begin position="12"/>
        <end position="21"/>
    </location>
</feature>
<dbReference type="PANTHER" id="PTHR36115">
    <property type="entry name" value="PROLINE-RICH ANTIGEN HOMOLOG-RELATED"/>
    <property type="match status" value="1"/>
</dbReference>
<keyword evidence="2" id="KW-1003">Cell membrane</keyword>
<dbReference type="EMBL" id="BAAAZG010000025">
    <property type="protein sequence ID" value="GAA4077506.1"/>
    <property type="molecule type" value="Genomic_DNA"/>
</dbReference>
<dbReference type="InterPro" id="IPR051791">
    <property type="entry name" value="Pra-immunoreactive"/>
</dbReference>
<accession>A0ABP7VYZ2</accession>
<name>A0ABP7VYZ2_9ACTN</name>
<keyword evidence="4 7" id="KW-1133">Transmembrane helix</keyword>
<evidence type="ECO:0000259" key="8">
    <source>
        <dbReference type="Pfam" id="PF06271"/>
    </source>
</evidence>
<dbReference type="Pfam" id="PF06271">
    <property type="entry name" value="RDD"/>
    <property type="match status" value="1"/>
</dbReference>
<organism evidence="9 10">
    <name type="scientific">Actinomadura miaoliensis</name>
    <dbReference type="NCBI Taxonomy" id="430685"/>
    <lineage>
        <taxon>Bacteria</taxon>
        <taxon>Bacillati</taxon>
        <taxon>Actinomycetota</taxon>
        <taxon>Actinomycetes</taxon>
        <taxon>Streptosporangiales</taxon>
        <taxon>Thermomonosporaceae</taxon>
        <taxon>Actinomadura</taxon>
    </lineage>
</organism>
<evidence type="ECO:0000313" key="10">
    <source>
        <dbReference type="Proteomes" id="UP001500683"/>
    </source>
</evidence>
<evidence type="ECO:0000256" key="7">
    <source>
        <dbReference type="SAM" id="Phobius"/>
    </source>
</evidence>
<feature type="region of interest" description="Disordered" evidence="6">
    <location>
        <begin position="1"/>
        <end position="72"/>
    </location>
</feature>
<evidence type="ECO:0000256" key="2">
    <source>
        <dbReference type="ARBA" id="ARBA00022475"/>
    </source>
</evidence>
<keyword evidence="10" id="KW-1185">Reference proteome</keyword>
<feature type="transmembrane region" description="Helical" evidence="7">
    <location>
        <begin position="215"/>
        <end position="236"/>
    </location>
</feature>
<keyword evidence="3 7" id="KW-0812">Transmembrane</keyword>
<evidence type="ECO:0000256" key="6">
    <source>
        <dbReference type="SAM" id="MobiDB-lite"/>
    </source>
</evidence>
<protein>
    <recommendedName>
        <fullName evidence="8">RDD domain-containing protein</fullName>
    </recommendedName>
</protein>
<sequence>MSDSPHRGQPYPRQPPGPPYQGGPSYGAPPSQQGSQWQQPQQHGSPWQGGVAPQQQWQQQWQQPPAQGYDGGGYDAAAADLPLAPILRRAGARLIDNVLVAVFGFALIVPISVGIIGLDTSGSKASSEGGIWNWPIIFTLFAVLAVLPFLYEAVQLAMWGRTLGKRVLHLGVVQARPAGEPLTTTQAVWRAGVMHIGYQLGLFFFLALAVKVWDYFAYGMLLVSIGTVMAYLWAIWDQPLRQSLHDRFSGTLVIDERGEYSEYSDQTGDHADRTVEYPGHTGYEG</sequence>
<feature type="domain" description="RDD" evidence="8">
    <location>
        <begin position="84"/>
        <end position="250"/>
    </location>
</feature>